<dbReference type="EMBL" id="PHRB01000011">
    <property type="protein sequence ID" value="PJO65786.1"/>
    <property type="molecule type" value="Genomic_DNA"/>
</dbReference>
<dbReference type="CDD" id="cd02224">
    <property type="entry name" value="cupin_SPO2919-like"/>
    <property type="match status" value="1"/>
</dbReference>
<dbReference type="PANTHER" id="PTHR35848:SF6">
    <property type="entry name" value="CUPIN TYPE-2 DOMAIN-CONTAINING PROTEIN"/>
    <property type="match status" value="1"/>
</dbReference>
<dbReference type="EMBL" id="JQIM01000005">
    <property type="protein sequence ID" value="KGX23862.1"/>
    <property type="molecule type" value="Genomic_DNA"/>
</dbReference>
<proteinExistence type="predicted"/>
<dbReference type="SUPFAM" id="SSF51182">
    <property type="entry name" value="RmlC-like cupins"/>
    <property type="match status" value="1"/>
</dbReference>
<dbReference type="Proteomes" id="UP000030475">
    <property type="component" value="Unassembled WGS sequence"/>
</dbReference>
<name>A0A069BG80_BURPE</name>
<dbReference type="InterPro" id="IPR014710">
    <property type="entry name" value="RmlC-like_jellyroll"/>
</dbReference>
<organism evidence="3 5">
    <name type="scientific">Burkholderia pseudomallei</name>
    <name type="common">Pseudomonas pseudomallei</name>
    <dbReference type="NCBI Taxonomy" id="28450"/>
    <lineage>
        <taxon>Bacteria</taxon>
        <taxon>Pseudomonadati</taxon>
        <taxon>Pseudomonadota</taxon>
        <taxon>Betaproteobacteria</taxon>
        <taxon>Burkholderiales</taxon>
        <taxon>Burkholderiaceae</taxon>
        <taxon>Burkholderia</taxon>
        <taxon>pseudomallei group</taxon>
    </lineage>
</organism>
<dbReference type="InterPro" id="IPR013096">
    <property type="entry name" value="Cupin_2"/>
</dbReference>
<protein>
    <submittedName>
        <fullName evidence="4">Cupin domain-containing protein</fullName>
    </submittedName>
</protein>
<evidence type="ECO:0000313" key="4">
    <source>
        <dbReference type="EMBL" id="PJO65786.1"/>
    </source>
</evidence>
<dbReference type="KEGG" id="but:X994_5706"/>
<dbReference type="AlphaFoldDB" id="A0A069BG80"/>
<dbReference type="OMA" id="REEEWIY"/>
<keyword evidence="1" id="KW-0479">Metal-binding</keyword>
<dbReference type="GO" id="GO:0046872">
    <property type="term" value="F:metal ion binding"/>
    <property type="evidence" value="ECO:0007669"/>
    <property type="project" value="UniProtKB-KW"/>
</dbReference>
<feature type="domain" description="Cupin type-2" evidence="2">
    <location>
        <begin position="50"/>
        <end position="119"/>
    </location>
</feature>
<gene>
    <name evidence="4" type="ORF">CWD88_13450</name>
    <name evidence="3" type="ORF">Y036_6455</name>
</gene>
<evidence type="ECO:0000259" key="2">
    <source>
        <dbReference type="Pfam" id="PF07883"/>
    </source>
</evidence>
<comment type="caution">
    <text evidence="3">The sequence shown here is derived from an EMBL/GenBank/DDBJ whole genome shotgun (WGS) entry which is preliminary data.</text>
</comment>
<evidence type="ECO:0000256" key="1">
    <source>
        <dbReference type="ARBA" id="ARBA00022723"/>
    </source>
</evidence>
<dbReference type="Gene3D" id="2.60.120.10">
    <property type="entry name" value="Jelly Rolls"/>
    <property type="match status" value="1"/>
</dbReference>
<dbReference type="InterPro" id="IPR051610">
    <property type="entry name" value="GPI/OXD"/>
</dbReference>
<sequence length="160" mass="17671">MSNTPPELLKAADIEAMEAVRSVHVLNANAVRLKKPLSEKTGITQFGFLIVTLMPGHESSECHRHLYEEECVYILSGYGEATLGERAYPVGPGDFLGFARRGPAHVLKNTGDVPLVFIAAGQRLEHDVCEYPRVGKRLFVAGEMEGYVDWEEGPREMLGD</sequence>
<evidence type="ECO:0000313" key="6">
    <source>
        <dbReference type="Proteomes" id="UP000231878"/>
    </source>
</evidence>
<reference evidence="3 5" key="1">
    <citation type="submission" date="2014-08" db="EMBL/GenBank/DDBJ databases">
        <authorList>
            <person name="Bunnell A."/>
            <person name="Chain P.S."/>
            <person name="Chertkov O."/>
            <person name="Currie B.J."/>
            <person name="Daligault H.E."/>
            <person name="Davenport K.W."/>
            <person name="Davis C."/>
            <person name="Gleasner C.D."/>
            <person name="Johnson S.L."/>
            <person name="Kaestli M."/>
            <person name="Koren S."/>
            <person name="Kunde Y.A."/>
            <person name="Mayo M."/>
            <person name="McMurry K.K."/>
            <person name="Price E.P."/>
            <person name="Reitenga K.G."/>
            <person name="Robison R."/>
            <person name="Rosovitz M.J."/>
            <person name="Sarovich D.S."/>
            <person name="Teshima H."/>
        </authorList>
    </citation>
    <scope>NUCLEOTIDE SEQUENCE [LARGE SCALE GENOMIC DNA]</scope>
    <source>
        <strain evidence="3 5">MSHR44</strain>
    </source>
</reference>
<dbReference type="Proteomes" id="UP000231878">
    <property type="component" value="Unassembled WGS sequence"/>
</dbReference>
<reference evidence="4 6" key="2">
    <citation type="submission" date="2017-11" db="EMBL/GenBank/DDBJ databases">
        <title>Molecular characterization of Burkholderia pseudomallei and closely related isolates from Vietnam.</title>
        <authorList>
            <person name="Ustinov D.V."/>
            <person name="Antonov A.S."/>
            <person name="Avdusheva E.F."/>
            <person name="Shpak I.M."/>
            <person name="Zakharova I.B."/>
            <person name="Thi L.A."/>
            <person name="Teteryatnikova N."/>
            <person name="Lopasteyskaya Y.A."/>
            <person name="Kuzyutina J.A."/>
            <person name="Ngo T.N."/>
            <person name="Victorov D.V."/>
        </authorList>
    </citation>
    <scope>NUCLEOTIDE SEQUENCE [LARGE SCALE GENOMIC DNA]</scope>
    <source>
        <strain evidence="4 6">V1512</strain>
    </source>
</reference>
<dbReference type="Pfam" id="PF07883">
    <property type="entry name" value="Cupin_2"/>
    <property type="match status" value="1"/>
</dbReference>
<dbReference type="PANTHER" id="PTHR35848">
    <property type="entry name" value="OXALATE-BINDING PROTEIN"/>
    <property type="match status" value="1"/>
</dbReference>
<evidence type="ECO:0000313" key="5">
    <source>
        <dbReference type="Proteomes" id="UP000030475"/>
    </source>
</evidence>
<dbReference type="RefSeq" id="WP_004545799.1">
    <property type="nucleotide sequence ID" value="NZ_AP028072.1"/>
</dbReference>
<dbReference type="GeneID" id="93063589"/>
<accession>A0A069BG80</accession>
<dbReference type="InterPro" id="IPR011051">
    <property type="entry name" value="RmlC_Cupin_sf"/>
</dbReference>
<evidence type="ECO:0000313" key="3">
    <source>
        <dbReference type="EMBL" id="KGX23862.1"/>
    </source>
</evidence>
<dbReference type="OrthoDB" id="116921at2"/>